<keyword evidence="2" id="KW-1185">Reference proteome</keyword>
<proteinExistence type="predicted"/>
<gene>
    <name evidence="1" type="ORF">OW255_15415</name>
</gene>
<dbReference type="EMBL" id="CP113524">
    <property type="protein sequence ID" value="WAJ22943.1"/>
    <property type="molecule type" value="Genomic_DNA"/>
</dbReference>
<dbReference type="InterPro" id="IPR002252">
    <property type="entry name" value="Glyco_hydro_36"/>
</dbReference>
<dbReference type="Pfam" id="PF02065">
    <property type="entry name" value="Melibiase"/>
    <property type="match status" value="1"/>
</dbReference>
<dbReference type="Gene3D" id="3.20.20.70">
    <property type="entry name" value="Aldolase class I"/>
    <property type="match status" value="1"/>
</dbReference>
<dbReference type="CDD" id="cd14791">
    <property type="entry name" value="GH36"/>
    <property type="match status" value="1"/>
</dbReference>
<protein>
    <submittedName>
        <fullName evidence="1">Alpha-galactosidase</fullName>
    </submittedName>
</protein>
<evidence type="ECO:0000313" key="1">
    <source>
        <dbReference type="EMBL" id="WAJ22943.1"/>
    </source>
</evidence>
<evidence type="ECO:0000313" key="2">
    <source>
        <dbReference type="Proteomes" id="UP001163115"/>
    </source>
</evidence>
<dbReference type="InterPro" id="IPR013785">
    <property type="entry name" value="Aldolase_TIM"/>
</dbReference>
<dbReference type="InterPro" id="IPR038417">
    <property type="entry name" value="Alpga-gal_N_sf"/>
</dbReference>
<dbReference type="Proteomes" id="UP001163115">
    <property type="component" value="Chromosome"/>
</dbReference>
<sequence length="702" mass="79868">MDSILKEYILGDMVARYCMDEKKHVGLQLYPRDMPIPEMLKKNAKLDGMVQLKISGDIYQGSYAPGNTLRNGESTERLLFEDQKEVLIENSQTIITTLRDKRGYEVRHTLYWQQGSKSVEIWNELKNSSKTPVSIEMLSSFSLTGISPYIEGDGHNNILVHRLMSRWSQEGRLSTQTMEELQLDTSWTMGAVRCERFGQRGSLPVNGYFPFLAMEDRKHHVFWGAQLAHGASWQMEIYREDENIAMSGGLADREFGHWLKVIKPEESFVTPKAIVSVCHTDSIDVFTKRLTDAGQKAADMGPEEEQGLPMVFNEYCTTWGCPSHENIRGILDVIKGKGFTYFVIDCGWYKQPGIPWDMSMGDYEVSKELFPEGLEKTVEAIKEAGLKPGIWFEIEGVGKAAKAYQMEDHLLHVDGTVLTTTRRRFWDMKDPWVEQYLTEKVIGFLKRYGFEYMKIDYNDTIGIGCDGPDSLGEGLRINIEKTFEFLEKVKREIPGIVLENCASGGHRLEPRFLAATSMASFSDAHECEEIPIIAANLHRAVLPRQSQIWAVIRQEDSLKRIAYSIAAAFLGRLCLSGDVTRLSSHQWKVIDNGMAFYKKISPVIKRGQSYRFGPEVTSIRHPKGWQAVLRVGEDGTMAYSIIHIFDGDLPEVIQVPLTEDCPREVHDVYSDAKEEVVIEDSVLVYRPRENRKAVAVLLVRNE</sequence>
<dbReference type="InterPro" id="IPR017853">
    <property type="entry name" value="GH"/>
</dbReference>
<reference evidence="1" key="1">
    <citation type="submission" date="2022-11" db="EMBL/GenBank/DDBJ databases">
        <title>Lacrimispora xylanolytica sy1, complete genome.</title>
        <authorList>
            <person name="Choi S."/>
        </authorList>
    </citation>
    <scope>NUCLEOTIDE SEQUENCE</scope>
    <source>
        <strain evidence="1">Sy1</strain>
    </source>
</reference>
<name>A0ABY7A9I0_9FIRM</name>
<dbReference type="Gene3D" id="2.70.98.60">
    <property type="entry name" value="alpha-galactosidase from lactobacil brevis"/>
    <property type="match status" value="1"/>
</dbReference>
<dbReference type="SUPFAM" id="SSF51445">
    <property type="entry name" value="(Trans)glycosidases"/>
    <property type="match status" value="1"/>
</dbReference>
<organism evidence="1 2">
    <name type="scientific">Lacrimispora xylanolytica</name>
    <dbReference type="NCBI Taxonomy" id="29375"/>
    <lineage>
        <taxon>Bacteria</taxon>
        <taxon>Bacillati</taxon>
        <taxon>Bacillota</taxon>
        <taxon>Clostridia</taxon>
        <taxon>Lachnospirales</taxon>
        <taxon>Lachnospiraceae</taxon>
        <taxon>Lacrimispora</taxon>
    </lineage>
</organism>
<accession>A0ABY7A9I0</accession>
<dbReference type="RefSeq" id="WP_268114572.1">
    <property type="nucleotide sequence ID" value="NZ_CP113524.1"/>
</dbReference>